<gene>
    <name evidence="2" type="ORF">CUNI_LOCUS7055</name>
</gene>
<sequence>MANERHHQQKSQNQKLEPETLLKGDLADTVDLKLDANSNKDDRIGGIIDKEDSDKSKSGSFSNNSQNTGANNKASEGSGEDQDIGNQQPRSDQVNDKTKDNTKSENNDRKFQNKNDGISNPDDNIDVVKKDEQESGVGESDTITNSDVIKAQLDETSAKLEQEMSKTLNQKNSDSRSDNKLTKNDAKQIHNIDDVSASQKTTNLGKDVLQEVDSATRNNTKSPEADVESGFLQNDVDTSNDDVNDEVPKNEEAGNSNGLPVS</sequence>
<dbReference type="AlphaFoldDB" id="A0A8S3YWC4"/>
<proteinExistence type="predicted"/>
<feature type="compositionally biased region" description="Polar residues" evidence="1">
    <location>
        <begin position="213"/>
        <end position="222"/>
    </location>
</feature>
<reference evidence="2" key="1">
    <citation type="submission" date="2021-04" db="EMBL/GenBank/DDBJ databases">
        <authorList>
            <consortium name="Molecular Ecology Group"/>
        </authorList>
    </citation>
    <scope>NUCLEOTIDE SEQUENCE</scope>
</reference>
<feature type="non-terminal residue" evidence="2">
    <location>
        <position position="262"/>
    </location>
</feature>
<accession>A0A8S3YWC4</accession>
<evidence type="ECO:0000313" key="2">
    <source>
        <dbReference type="EMBL" id="CAG5121497.1"/>
    </source>
</evidence>
<dbReference type="Proteomes" id="UP000678393">
    <property type="component" value="Unassembled WGS sequence"/>
</dbReference>
<feature type="compositionally biased region" description="Low complexity" evidence="1">
    <location>
        <begin position="58"/>
        <end position="67"/>
    </location>
</feature>
<name>A0A8S3YWC4_9EUPU</name>
<feature type="compositionally biased region" description="Basic and acidic residues" evidence="1">
    <location>
        <begin position="16"/>
        <end position="57"/>
    </location>
</feature>
<comment type="caution">
    <text evidence="2">The sequence shown here is derived from an EMBL/GenBank/DDBJ whole genome shotgun (WGS) entry which is preliminary data.</text>
</comment>
<evidence type="ECO:0000313" key="3">
    <source>
        <dbReference type="Proteomes" id="UP000678393"/>
    </source>
</evidence>
<evidence type="ECO:0000256" key="1">
    <source>
        <dbReference type="SAM" id="MobiDB-lite"/>
    </source>
</evidence>
<protein>
    <submittedName>
        <fullName evidence="2">Uncharacterized protein</fullName>
    </submittedName>
</protein>
<feature type="compositionally biased region" description="Polar residues" evidence="1">
    <location>
        <begin position="253"/>
        <end position="262"/>
    </location>
</feature>
<feature type="region of interest" description="Disordered" evidence="1">
    <location>
        <begin position="161"/>
        <end position="262"/>
    </location>
</feature>
<dbReference type="EMBL" id="CAJHNH020001101">
    <property type="protein sequence ID" value="CAG5121497.1"/>
    <property type="molecule type" value="Genomic_DNA"/>
</dbReference>
<organism evidence="2 3">
    <name type="scientific">Candidula unifasciata</name>
    <dbReference type="NCBI Taxonomy" id="100452"/>
    <lineage>
        <taxon>Eukaryota</taxon>
        <taxon>Metazoa</taxon>
        <taxon>Spiralia</taxon>
        <taxon>Lophotrochozoa</taxon>
        <taxon>Mollusca</taxon>
        <taxon>Gastropoda</taxon>
        <taxon>Heterobranchia</taxon>
        <taxon>Euthyneura</taxon>
        <taxon>Panpulmonata</taxon>
        <taxon>Eupulmonata</taxon>
        <taxon>Stylommatophora</taxon>
        <taxon>Helicina</taxon>
        <taxon>Helicoidea</taxon>
        <taxon>Geomitridae</taxon>
        <taxon>Candidula</taxon>
    </lineage>
</organism>
<feature type="region of interest" description="Disordered" evidence="1">
    <location>
        <begin position="1"/>
        <end position="148"/>
    </location>
</feature>
<keyword evidence="3" id="KW-1185">Reference proteome</keyword>
<feature type="compositionally biased region" description="Basic and acidic residues" evidence="1">
    <location>
        <begin position="173"/>
        <end position="193"/>
    </location>
</feature>
<feature type="compositionally biased region" description="Basic and acidic residues" evidence="1">
    <location>
        <begin position="93"/>
        <end position="113"/>
    </location>
</feature>